<proteinExistence type="predicted"/>
<dbReference type="EMBL" id="MN739480">
    <property type="protein sequence ID" value="QHT07183.1"/>
    <property type="molecule type" value="Genomic_DNA"/>
</dbReference>
<sequence length="505" mass="61312">MKRKEIHLLNRIYIYPPDKKVLPHFGDTEDVIDPEKVVAVLDQLHTMEYDEIQHNVILQLHLPKVYQDTIHRDTFYMMTKNREMFQLLKDLNYEDEEAVFDWLIHYWQISFLMTFPIYLYNALPYTFHLKTMSFEACSYSYSYFIEHGLHVIGNGVTLFLSLNSAGWISNEMTWNVLTRFMEKMDYDGRMYDIPKEWIMYYCPHYLHITDFPFLYAFQFCNPLIYRMLYKITSSTGIIFKNNESIYISNIFTINIQPKKHHYKFIKETKQSNFYIQDVNSNLHFNIHHRLKTILQSSSEVKRFLSNKYNRRFLIHCIYKNKRLGLLKFIQSICYLYNNPSYSKRYLKLIWRNIMNEFKGFFVQMMNIYLLEYFLLESNAKSAYSLLCPPLKMLRDVMYVLKDYFSIHKKIEFSMIIAKKHQCFLPIDLFQSPKAIYSNHQKYNICISFLELLELLKDYHPLIQSYLQALNKKRMLLLQCFYKTDYSIYKVMQNYYRNNPDALWKS</sequence>
<protein>
    <submittedName>
        <fullName evidence="1">Uncharacterized protein</fullName>
    </submittedName>
</protein>
<name>A0A6C0CSC7_9ZZZZ</name>
<accession>A0A6C0CSC7</accession>
<organism evidence="1">
    <name type="scientific">viral metagenome</name>
    <dbReference type="NCBI Taxonomy" id="1070528"/>
    <lineage>
        <taxon>unclassified sequences</taxon>
        <taxon>metagenomes</taxon>
        <taxon>organismal metagenomes</taxon>
    </lineage>
</organism>
<evidence type="ECO:0000313" key="1">
    <source>
        <dbReference type="EMBL" id="QHT07183.1"/>
    </source>
</evidence>
<reference evidence="1" key="1">
    <citation type="journal article" date="2020" name="Nature">
        <title>Giant virus diversity and host interactions through global metagenomics.</title>
        <authorList>
            <person name="Schulz F."/>
            <person name="Roux S."/>
            <person name="Paez-Espino D."/>
            <person name="Jungbluth S."/>
            <person name="Walsh D.A."/>
            <person name="Denef V.J."/>
            <person name="McMahon K.D."/>
            <person name="Konstantinidis K.T."/>
            <person name="Eloe-Fadrosh E.A."/>
            <person name="Kyrpides N.C."/>
            <person name="Woyke T."/>
        </authorList>
    </citation>
    <scope>NUCLEOTIDE SEQUENCE</scope>
    <source>
        <strain evidence="1">GVMAG-M-3300021962-46</strain>
    </source>
</reference>
<dbReference type="AlphaFoldDB" id="A0A6C0CSC7"/>